<dbReference type="InterPro" id="IPR008925">
    <property type="entry name" value="aa_tRNA-synth_I_cd-bd_sf"/>
</dbReference>
<dbReference type="RefSeq" id="WP_005872184.1">
    <property type="nucleotide sequence ID" value="NZ_ACYG01000027.1"/>
</dbReference>
<dbReference type="Proteomes" id="UP000005709">
    <property type="component" value="Unassembled WGS sequence"/>
</dbReference>
<comment type="subunit">
    <text evidence="8">Monomer.</text>
</comment>
<keyword evidence="5 8" id="KW-0067">ATP-binding</keyword>
<feature type="binding site" evidence="8">
    <location>
        <position position="121"/>
    </location>
    <ligand>
        <name>Zn(2+)</name>
        <dbReference type="ChEBI" id="CHEBI:29105"/>
    </ligand>
</feature>
<dbReference type="PANTHER" id="PTHR43311">
    <property type="entry name" value="GLUTAMATE--TRNA LIGASE"/>
    <property type="match status" value="1"/>
</dbReference>
<dbReference type="AlphaFoldDB" id="C8PJR5"/>
<dbReference type="InterPro" id="IPR020751">
    <property type="entry name" value="aa-tRNA-synth_I_codon-bd_sub2"/>
</dbReference>
<organism evidence="11 12">
    <name type="scientific">Campylobacter gracilis RM3268</name>
    <dbReference type="NCBI Taxonomy" id="553220"/>
    <lineage>
        <taxon>Bacteria</taxon>
        <taxon>Pseudomonadati</taxon>
        <taxon>Campylobacterota</taxon>
        <taxon>Epsilonproteobacteria</taxon>
        <taxon>Campylobacterales</taxon>
        <taxon>Campylobacteraceae</taxon>
        <taxon>Campylobacter</taxon>
    </lineage>
</organism>
<feature type="binding site" evidence="8">
    <location>
        <position position="96"/>
    </location>
    <ligand>
        <name>Zn(2+)</name>
        <dbReference type="ChEBI" id="CHEBI:29105"/>
    </ligand>
</feature>
<dbReference type="InterPro" id="IPR049940">
    <property type="entry name" value="GluQ/Sye"/>
</dbReference>
<evidence type="ECO:0000256" key="2">
    <source>
        <dbReference type="ARBA" id="ARBA00022490"/>
    </source>
</evidence>
<feature type="short sequence motif" description="'HIGH' region" evidence="8">
    <location>
        <begin position="6"/>
        <end position="16"/>
    </location>
</feature>
<comment type="subcellular location">
    <subcellularLocation>
        <location evidence="8">Cytoplasm</location>
    </subcellularLocation>
</comment>
<dbReference type="NCBIfam" id="TIGR00464">
    <property type="entry name" value="gltX_bact"/>
    <property type="match status" value="1"/>
</dbReference>
<dbReference type="GO" id="GO:0005524">
    <property type="term" value="F:ATP binding"/>
    <property type="evidence" value="ECO:0007669"/>
    <property type="project" value="UniProtKB-UniRule"/>
</dbReference>
<feature type="short sequence motif" description="'KMSKS' region" evidence="8">
    <location>
        <begin position="235"/>
        <end position="239"/>
    </location>
</feature>
<protein>
    <recommendedName>
        <fullName evidence="8">Glutamate--tRNA ligase</fullName>
        <ecNumber evidence="8">6.1.1.17</ecNumber>
    </recommendedName>
    <alternativeName>
        <fullName evidence="8">Glutamyl-tRNA synthetase</fullName>
        <shortName evidence="8">GluRS</shortName>
    </alternativeName>
</protein>
<keyword evidence="6 8" id="KW-0648">Protein biosynthesis</keyword>
<dbReference type="OrthoDB" id="9807503at2"/>
<evidence type="ECO:0000256" key="3">
    <source>
        <dbReference type="ARBA" id="ARBA00022598"/>
    </source>
</evidence>
<feature type="binding site" evidence="8">
    <location>
        <position position="94"/>
    </location>
    <ligand>
        <name>Zn(2+)</name>
        <dbReference type="ChEBI" id="CHEBI:29105"/>
    </ligand>
</feature>
<dbReference type="eggNOG" id="COG0008">
    <property type="taxonomic scope" value="Bacteria"/>
</dbReference>
<dbReference type="GO" id="GO:0004818">
    <property type="term" value="F:glutamate-tRNA ligase activity"/>
    <property type="evidence" value="ECO:0007669"/>
    <property type="project" value="UniProtKB-UniRule"/>
</dbReference>
<dbReference type="GO" id="GO:0006424">
    <property type="term" value="P:glutamyl-tRNA aminoacylation"/>
    <property type="evidence" value="ECO:0007669"/>
    <property type="project" value="UniProtKB-UniRule"/>
</dbReference>
<evidence type="ECO:0000259" key="10">
    <source>
        <dbReference type="Pfam" id="PF19269"/>
    </source>
</evidence>
<keyword evidence="2 8" id="KW-0963">Cytoplasm</keyword>
<feature type="domain" description="Glutamyl/glutaminyl-tRNA synthetase class Ib catalytic" evidence="9">
    <location>
        <begin position="3"/>
        <end position="301"/>
    </location>
</feature>
<evidence type="ECO:0000256" key="7">
    <source>
        <dbReference type="ARBA" id="ARBA00023146"/>
    </source>
</evidence>
<evidence type="ECO:0000256" key="4">
    <source>
        <dbReference type="ARBA" id="ARBA00022741"/>
    </source>
</evidence>
<comment type="function">
    <text evidence="8">Catalyzes the attachment of glutamate to tRNA(Glu) in a two-step reaction: glutamate is first activated by ATP to form Glu-AMP and then transferred to the acceptor end of tRNA(Glu).</text>
</comment>
<keyword evidence="12" id="KW-1185">Reference proteome</keyword>
<dbReference type="Pfam" id="PF19269">
    <property type="entry name" value="Anticodon_2"/>
    <property type="match status" value="1"/>
</dbReference>
<evidence type="ECO:0000259" key="9">
    <source>
        <dbReference type="Pfam" id="PF00749"/>
    </source>
</evidence>
<keyword evidence="7 8" id="KW-0030">Aminoacyl-tRNA synthetase</keyword>
<dbReference type="STRING" id="824.CGRAC_0765"/>
<dbReference type="InterPro" id="IPR004527">
    <property type="entry name" value="Glu-tRNA-ligase_bac/mito"/>
</dbReference>
<keyword evidence="3 8" id="KW-0436">Ligase</keyword>
<dbReference type="InterPro" id="IPR000924">
    <property type="entry name" value="Glu/Gln-tRNA-synth"/>
</dbReference>
<comment type="caution">
    <text evidence="11">The sequence shown here is derived from an EMBL/GenBank/DDBJ whole genome shotgun (WGS) entry which is preliminary data.</text>
</comment>
<dbReference type="EMBL" id="ACYG01000027">
    <property type="protein sequence ID" value="EEV17170.1"/>
    <property type="molecule type" value="Genomic_DNA"/>
</dbReference>
<feature type="domain" description="Aminoacyl-tRNA synthetase class I anticodon-binding" evidence="10">
    <location>
        <begin position="326"/>
        <end position="425"/>
    </location>
</feature>
<dbReference type="EC" id="6.1.1.17" evidence="8"/>
<evidence type="ECO:0000313" key="11">
    <source>
        <dbReference type="EMBL" id="EEV17170.1"/>
    </source>
</evidence>
<dbReference type="GO" id="GO:0000049">
    <property type="term" value="F:tRNA binding"/>
    <property type="evidence" value="ECO:0007669"/>
    <property type="project" value="InterPro"/>
</dbReference>
<name>C8PJR5_9BACT</name>
<comment type="cofactor">
    <cofactor evidence="8">
        <name>Zn(2+)</name>
        <dbReference type="ChEBI" id="CHEBI:29105"/>
    </cofactor>
    <text evidence="8">Binds 1 zinc ion per subunit.</text>
</comment>
<evidence type="ECO:0000256" key="1">
    <source>
        <dbReference type="ARBA" id="ARBA00007894"/>
    </source>
</evidence>
<gene>
    <name evidence="8 11" type="primary">gltX</name>
    <name evidence="11" type="ORF">CAMGR0001_1465</name>
</gene>
<dbReference type="PANTHER" id="PTHR43311:SF2">
    <property type="entry name" value="GLUTAMATE--TRNA LIGASE, MITOCHONDRIAL-RELATED"/>
    <property type="match status" value="1"/>
</dbReference>
<dbReference type="Pfam" id="PF00749">
    <property type="entry name" value="tRNA-synt_1c"/>
    <property type="match status" value="1"/>
</dbReference>
<reference evidence="11 12" key="1">
    <citation type="submission" date="2009-07" db="EMBL/GenBank/DDBJ databases">
        <authorList>
            <person name="Madupu R."/>
            <person name="Sebastian Y."/>
            <person name="Durkin A.S."/>
            <person name="Torralba M."/>
            <person name="Methe B."/>
            <person name="Sutton G.G."/>
            <person name="Strausberg R.L."/>
            <person name="Nelson K.E."/>
        </authorList>
    </citation>
    <scope>NUCLEOTIDE SEQUENCE [LARGE SCALE GENOMIC DNA]</scope>
    <source>
        <strain evidence="11 12">RM3268</strain>
    </source>
</reference>
<accession>C8PJR5</accession>
<dbReference type="GO" id="GO:0008270">
    <property type="term" value="F:zinc ion binding"/>
    <property type="evidence" value="ECO:0007669"/>
    <property type="project" value="UniProtKB-UniRule"/>
</dbReference>
<dbReference type="GO" id="GO:0005829">
    <property type="term" value="C:cytosol"/>
    <property type="evidence" value="ECO:0007669"/>
    <property type="project" value="TreeGrafter"/>
</dbReference>
<dbReference type="PROSITE" id="PS00178">
    <property type="entry name" value="AA_TRNA_LIGASE_I"/>
    <property type="match status" value="1"/>
</dbReference>
<dbReference type="HAMAP" id="MF_00022">
    <property type="entry name" value="Glu_tRNA_synth_type1"/>
    <property type="match status" value="1"/>
</dbReference>
<dbReference type="PRINTS" id="PR00987">
    <property type="entry name" value="TRNASYNTHGLU"/>
</dbReference>
<evidence type="ECO:0000256" key="6">
    <source>
        <dbReference type="ARBA" id="ARBA00022917"/>
    </source>
</evidence>
<dbReference type="SUPFAM" id="SSF48163">
    <property type="entry name" value="An anticodon-binding domain of class I aminoacyl-tRNA synthetases"/>
    <property type="match status" value="1"/>
</dbReference>
<dbReference type="SUPFAM" id="SSF52374">
    <property type="entry name" value="Nucleotidylyl transferase"/>
    <property type="match status" value="1"/>
</dbReference>
<proteinExistence type="inferred from homology"/>
<keyword evidence="4 8" id="KW-0547">Nucleotide-binding</keyword>
<dbReference type="InterPro" id="IPR020058">
    <property type="entry name" value="Glu/Gln-tRNA-synth_Ib_cat-dom"/>
</dbReference>
<evidence type="ECO:0000256" key="8">
    <source>
        <dbReference type="HAMAP-Rule" id="MF_00022"/>
    </source>
</evidence>
<dbReference type="InterPro" id="IPR014729">
    <property type="entry name" value="Rossmann-like_a/b/a_fold"/>
</dbReference>
<comment type="similarity">
    <text evidence="1 8">Belongs to the class-I aminoacyl-tRNA synthetase family. Glutamate--tRNA ligase type 1 subfamily.</text>
</comment>
<evidence type="ECO:0000256" key="5">
    <source>
        <dbReference type="ARBA" id="ARBA00022840"/>
    </source>
</evidence>
<feature type="binding site" evidence="8">
    <location>
        <position position="238"/>
    </location>
    <ligand>
        <name>ATP</name>
        <dbReference type="ChEBI" id="CHEBI:30616"/>
    </ligand>
</feature>
<feature type="binding site" evidence="8">
    <location>
        <position position="123"/>
    </location>
    <ligand>
        <name>Zn(2+)</name>
        <dbReference type="ChEBI" id="CHEBI:29105"/>
    </ligand>
</feature>
<comment type="catalytic activity">
    <reaction evidence="8">
        <text>tRNA(Glu) + L-glutamate + ATP = L-glutamyl-tRNA(Glu) + AMP + diphosphate</text>
        <dbReference type="Rhea" id="RHEA:23540"/>
        <dbReference type="Rhea" id="RHEA-COMP:9663"/>
        <dbReference type="Rhea" id="RHEA-COMP:9680"/>
        <dbReference type="ChEBI" id="CHEBI:29985"/>
        <dbReference type="ChEBI" id="CHEBI:30616"/>
        <dbReference type="ChEBI" id="CHEBI:33019"/>
        <dbReference type="ChEBI" id="CHEBI:78442"/>
        <dbReference type="ChEBI" id="CHEBI:78520"/>
        <dbReference type="ChEBI" id="CHEBI:456215"/>
        <dbReference type="EC" id="6.1.1.17"/>
    </reaction>
</comment>
<evidence type="ECO:0000313" key="12">
    <source>
        <dbReference type="Proteomes" id="UP000005709"/>
    </source>
</evidence>
<dbReference type="InterPro" id="IPR045462">
    <property type="entry name" value="aa-tRNA-synth_I_cd-bd"/>
</dbReference>
<sequence length="438" mass="49755">MYRFAPSPTGDMHIGNLRAAIFNYICSLQDKSGFILRIEDTDTARNIEGKDQEIIEILKRFGISWQSLYYQSKNLKFHQQFAAKLLSEKKAFCCFCSEEELEAKKQAAKDAGEAYRYDGHCEHLSDEEVLNCGKPFTIRLKKPDHALEFTDAIKGRIAFEPQNIDSFVIMRADKTPTYNFACACDDMMQGVSFVIRGEDHVSNTPKQNWIRQSLGYDGEIKYAHLPIILNSEGKKMSKREDSSSVKWLLQSGYLPEAIANYLILLGNKTPREVFSMDEAVEFFDIAKISKSPAKFDEDKLAFINREHIKRASKQRLAELFELEPKFAPLIKFYTQEASLIPRIKEKIAAIYGMKDIPQEWATQAQALREAILNLLSSNGASAEFNDFKAALSQATNLKGKSLFMPLRFLLTGAPHGPELSELYPLIRADLKEILDATK</sequence>
<keyword evidence="8" id="KW-0862">Zinc</keyword>
<dbReference type="Gene3D" id="3.40.50.620">
    <property type="entry name" value="HUPs"/>
    <property type="match status" value="1"/>
</dbReference>
<keyword evidence="8" id="KW-0479">Metal-binding</keyword>
<dbReference type="Gene3D" id="1.10.10.350">
    <property type="match status" value="1"/>
</dbReference>
<dbReference type="InterPro" id="IPR001412">
    <property type="entry name" value="aa-tRNA-synth_I_CS"/>
</dbReference>